<gene>
    <name evidence="3" type="ORF">SAMN05444342_2241</name>
    <name evidence="2" type="ORF">ZOD2009_10190</name>
</gene>
<keyword evidence="5" id="KW-1185">Reference proteome</keyword>
<protein>
    <submittedName>
        <fullName evidence="2">Uncharacterized protein</fullName>
    </submittedName>
</protein>
<reference evidence="3" key="3">
    <citation type="submission" date="2016-11" db="EMBL/GenBank/DDBJ databases">
        <authorList>
            <person name="Jaros S."/>
            <person name="Januszkiewicz K."/>
            <person name="Wedrychowicz H."/>
        </authorList>
    </citation>
    <scope>NUCLEOTIDE SEQUENCE [LARGE SCALE GENOMIC DNA]</scope>
    <source>
        <strain evidence="3">DX253</strain>
    </source>
</reference>
<accession>E7QTB0</accession>
<dbReference type="AlphaFoldDB" id="E7QTB0"/>
<dbReference type="PATRIC" id="fig|797209.4.peg.1997"/>
<name>E7QTB0_HALPU</name>
<dbReference type="InterPro" id="IPR058307">
    <property type="entry name" value="DUF7994"/>
</dbReference>
<evidence type="ECO:0000313" key="2">
    <source>
        <dbReference type="EMBL" id="EFW91839.1"/>
    </source>
</evidence>
<evidence type="ECO:0000313" key="5">
    <source>
        <dbReference type="Proteomes" id="UP000184203"/>
    </source>
</evidence>
<evidence type="ECO:0000313" key="3">
    <source>
        <dbReference type="EMBL" id="SHK80811.1"/>
    </source>
</evidence>
<dbReference type="EMBL" id="FRAN01000003">
    <property type="protein sequence ID" value="SHK80811.1"/>
    <property type="molecule type" value="Genomic_DNA"/>
</dbReference>
<feature type="transmembrane region" description="Helical" evidence="1">
    <location>
        <begin position="46"/>
        <end position="64"/>
    </location>
</feature>
<dbReference type="Proteomes" id="UP000184203">
    <property type="component" value="Unassembled WGS sequence"/>
</dbReference>
<feature type="transmembrane region" description="Helical" evidence="1">
    <location>
        <begin position="20"/>
        <end position="40"/>
    </location>
</feature>
<dbReference type="STRING" id="797209.GCA_000376445_02757"/>
<reference evidence="2 4" key="1">
    <citation type="journal article" date="2014" name="ISME J.">
        <title>Trehalose/2-sulfotrehalose biosynthesis and glycine-betaine uptake are widely spread mechanisms for osmoadaptation in the Halobacteriales.</title>
        <authorList>
            <person name="Youssef N.H."/>
            <person name="Savage-Ashlock K.N."/>
            <person name="McCully A.L."/>
            <person name="Luedtke B."/>
            <person name="Shaw E.I."/>
            <person name="Hoff W.D."/>
            <person name="Elshahed M.S."/>
        </authorList>
    </citation>
    <scope>NUCLEOTIDE SEQUENCE [LARGE SCALE GENOMIC DNA]</scope>
    <source>
        <strain evidence="2 4">DX253</strain>
    </source>
</reference>
<sequence length="98" mass="10573">MRAPTISAPTLGVGQRAIRWLGVLVLILHLGMVVALDFHVLGDPSLLVQITLGTGGGLLLLLSTTDHTWDVETRRLADVGFFCLSLSVLVSYLLRSSF</sequence>
<dbReference type="EMBL" id="AEMG01000009">
    <property type="protein sequence ID" value="EFW91839.1"/>
    <property type="molecule type" value="Genomic_DNA"/>
</dbReference>
<evidence type="ECO:0000313" key="4">
    <source>
        <dbReference type="Proteomes" id="UP000003751"/>
    </source>
</evidence>
<reference evidence="5" key="2">
    <citation type="submission" date="2016-11" db="EMBL/GenBank/DDBJ databases">
        <authorList>
            <person name="Varghese N."/>
            <person name="Submissions S."/>
        </authorList>
    </citation>
    <scope>NUCLEOTIDE SEQUENCE [LARGE SCALE GENOMIC DNA]</scope>
    <source>
        <strain evidence="5">DX253</strain>
    </source>
</reference>
<organism evidence="2 4">
    <name type="scientific">Haladaptatus paucihalophilus DX253</name>
    <dbReference type="NCBI Taxonomy" id="797209"/>
    <lineage>
        <taxon>Archaea</taxon>
        <taxon>Methanobacteriati</taxon>
        <taxon>Methanobacteriota</taxon>
        <taxon>Stenosarchaea group</taxon>
        <taxon>Halobacteria</taxon>
        <taxon>Halobacteriales</taxon>
        <taxon>Haladaptataceae</taxon>
        <taxon>Haladaptatus</taxon>
    </lineage>
</organism>
<dbReference type="RefSeq" id="WP_007979387.1">
    <property type="nucleotide sequence ID" value="NZ_AEMG01000009.1"/>
</dbReference>
<proteinExistence type="predicted"/>
<evidence type="ECO:0000256" key="1">
    <source>
        <dbReference type="SAM" id="Phobius"/>
    </source>
</evidence>
<feature type="transmembrane region" description="Helical" evidence="1">
    <location>
        <begin position="76"/>
        <end position="94"/>
    </location>
</feature>
<dbReference type="Proteomes" id="UP000003751">
    <property type="component" value="Unassembled WGS sequence"/>
</dbReference>
<keyword evidence="1" id="KW-0812">Transmembrane</keyword>
<keyword evidence="1" id="KW-0472">Membrane</keyword>
<keyword evidence="1" id="KW-1133">Transmembrane helix</keyword>
<dbReference type="Pfam" id="PF25957">
    <property type="entry name" value="DUF7994"/>
    <property type="match status" value="1"/>
</dbReference>